<dbReference type="GO" id="GO:0050380">
    <property type="term" value="F:undecaprenyl-diphosphatase activity"/>
    <property type="evidence" value="ECO:0007669"/>
    <property type="project" value="UniProtKB-EC"/>
</dbReference>
<keyword evidence="2" id="KW-1133">Transmembrane helix</keyword>
<feature type="transmembrane region" description="Helical" evidence="2">
    <location>
        <begin position="135"/>
        <end position="155"/>
    </location>
</feature>
<comment type="caution">
    <text evidence="4">The sequence shown here is derived from an EMBL/GenBank/DDBJ whole genome shotgun (WGS) entry which is preliminary data.</text>
</comment>
<sequence>MPSNASRRTLLIWATLLFIVGLCGFFLLWNMVDRGTGLVAVDQPLLSWLLGERIPLLTGVLGVITTLANPLWFTVIVIGLALSWGLLKKEVWRPMLLALSMGLVALTSTFVKLAIGRPRPPARDMLFGISTSFSFPSGHALAAGVFFIGLAYLLISRRSGARVWVLWCSVAVLGAFSVSYSRLYLGHHWLTDVLAGLSLSLSIVALLLAADAFKPRRAGVPSPGSSTPEAASTARLQPPGDTPAPR</sequence>
<evidence type="ECO:0000256" key="2">
    <source>
        <dbReference type="SAM" id="Phobius"/>
    </source>
</evidence>
<dbReference type="Gene3D" id="1.20.144.10">
    <property type="entry name" value="Phosphatidic acid phosphatase type 2/haloperoxidase"/>
    <property type="match status" value="1"/>
</dbReference>
<evidence type="ECO:0000313" key="5">
    <source>
        <dbReference type="Proteomes" id="UP001185069"/>
    </source>
</evidence>
<evidence type="ECO:0000259" key="3">
    <source>
        <dbReference type="SMART" id="SM00014"/>
    </source>
</evidence>
<keyword evidence="4" id="KW-0378">Hydrolase</keyword>
<gene>
    <name evidence="4" type="ORF">JOE69_002067</name>
</gene>
<dbReference type="RefSeq" id="WP_309798449.1">
    <property type="nucleotide sequence ID" value="NZ_BAAAHY010000005.1"/>
</dbReference>
<dbReference type="CDD" id="cd03392">
    <property type="entry name" value="PAP2_like_2"/>
    <property type="match status" value="1"/>
</dbReference>
<proteinExistence type="predicted"/>
<dbReference type="PANTHER" id="PTHR14969:SF13">
    <property type="entry name" value="AT30094P"/>
    <property type="match status" value="1"/>
</dbReference>
<dbReference type="SMART" id="SM00014">
    <property type="entry name" value="acidPPc"/>
    <property type="match status" value="1"/>
</dbReference>
<name>A0ABU1JBQ2_9MICC</name>
<feature type="transmembrane region" description="Helical" evidence="2">
    <location>
        <begin position="164"/>
        <end position="183"/>
    </location>
</feature>
<feature type="transmembrane region" description="Helical" evidence="2">
    <location>
        <begin position="96"/>
        <end position="115"/>
    </location>
</feature>
<dbReference type="PANTHER" id="PTHR14969">
    <property type="entry name" value="SPHINGOSINE-1-PHOSPHATE PHOSPHOHYDROLASE"/>
    <property type="match status" value="1"/>
</dbReference>
<feature type="transmembrane region" description="Helical" evidence="2">
    <location>
        <begin position="54"/>
        <end position="84"/>
    </location>
</feature>
<dbReference type="InterPro" id="IPR036938">
    <property type="entry name" value="PAP2/HPO_sf"/>
</dbReference>
<evidence type="ECO:0000313" key="4">
    <source>
        <dbReference type="EMBL" id="MDR6269829.1"/>
    </source>
</evidence>
<keyword evidence="5" id="KW-1185">Reference proteome</keyword>
<feature type="domain" description="Phosphatidic acid phosphatase type 2/haloperoxidase" evidence="3">
    <location>
        <begin position="92"/>
        <end position="208"/>
    </location>
</feature>
<protein>
    <submittedName>
        <fullName evidence="4">Undecaprenyl-diphosphatase</fullName>
        <ecNumber evidence="4">3.6.1.27</ecNumber>
    </submittedName>
</protein>
<dbReference type="Proteomes" id="UP001185069">
    <property type="component" value="Unassembled WGS sequence"/>
</dbReference>
<keyword evidence="2" id="KW-0812">Transmembrane</keyword>
<feature type="transmembrane region" description="Helical" evidence="2">
    <location>
        <begin position="12"/>
        <end position="32"/>
    </location>
</feature>
<dbReference type="SUPFAM" id="SSF48317">
    <property type="entry name" value="Acid phosphatase/Vanadium-dependent haloperoxidase"/>
    <property type="match status" value="1"/>
</dbReference>
<dbReference type="Pfam" id="PF01569">
    <property type="entry name" value="PAP2"/>
    <property type="match status" value="1"/>
</dbReference>
<dbReference type="EC" id="3.6.1.27" evidence="4"/>
<dbReference type="InterPro" id="IPR000326">
    <property type="entry name" value="PAP2/HPO"/>
</dbReference>
<dbReference type="EMBL" id="JAVDQF010000001">
    <property type="protein sequence ID" value="MDR6269829.1"/>
    <property type="molecule type" value="Genomic_DNA"/>
</dbReference>
<keyword evidence="2" id="KW-0472">Membrane</keyword>
<organism evidence="4 5">
    <name type="scientific">Arthrobacter russicus</name>
    <dbReference type="NCBI Taxonomy" id="172040"/>
    <lineage>
        <taxon>Bacteria</taxon>
        <taxon>Bacillati</taxon>
        <taxon>Actinomycetota</taxon>
        <taxon>Actinomycetes</taxon>
        <taxon>Micrococcales</taxon>
        <taxon>Micrococcaceae</taxon>
        <taxon>Arthrobacter</taxon>
    </lineage>
</organism>
<reference evidence="4 5" key="1">
    <citation type="submission" date="2023-07" db="EMBL/GenBank/DDBJ databases">
        <title>Sequencing the genomes of 1000 actinobacteria strains.</title>
        <authorList>
            <person name="Klenk H.-P."/>
        </authorList>
    </citation>
    <scope>NUCLEOTIDE SEQUENCE [LARGE SCALE GENOMIC DNA]</scope>
    <source>
        <strain evidence="4 5">DSM 14555</strain>
    </source>
</reference>
<feature type="region of interest" description="Disordered" evidence="1">
    <location>
        <begin position="216"/>
        <end position="246"/>
    </location>
</feature>
<feature type="transmembrane region" description="Helical" evidence="2">
    <location>
        <begin position="189"/>
        <end position="209"/>
    </location>
</feature>
<accession>A0ABU1JBQ2</accession>
<evidence type="ECO:0000256" key="1">
    <source>
        <dbReference type="SAM" id="MobiDB-lite"/>
    </source>
</evidence>